<evidence type="ECO:0000256" key="1">
    <source>
        <dbReference type="SAM" id="Phobius"/>
    </source>
</evidence>
<organism evidence="2 3">
    <name type="scientific">Xenotaenia resolanae</name>
    <dbReference type="NCBI Taxonomy" id="208358"/>
    <lineage>
        <taxon>Eukaryota</taxon>
        <taxon>Metazoa</taxon>
        <taxon>Chordata</taxon>
        <taxon>Craniata</taxon>
        <taxon>Vertebrata</taxon>
        <taxon>Euteleostomi</taxon>
        <taxon>Actinopterygii</taxon>
        <taxon>Neopterygii</taxon>
        <taxon>Teleostei</taxon>
        <taxon>Neoteleostei</taxon>
        <taxon>Acanthomorphata</taxon>
        <taxon>Ovalentaria</taxon>
        <taxon>Atherinomorphae</taxon>
        <taxon>Cyprinodontiformes</taxon>
        <taxon>Goodeidae</taxon>
        <taxon>Xenotaenia</taxon>
    </lineage>
</organism>
<proteinExistence type="predicted"/>
<evidence type="ECO:0000313" key="2">
    <source>
        <dbReference type="EMBL" id="MEQ2258238.1"/>
    </source>
</evidence>
<sequence>MHCVKGWHLISLFSCSGSSRPSIQFLSYRQAFHPTFLLSLPPCHSLSPNFLPCVFHPTIFFFLAFPFCPCTDLPSFGTFFLLCFLGPPLFSSFPGSGHPSSITFFFISSLSTCLCPYFPLFILPSVLPSS</sequence>
<keyword evidence="1" id="KW-0812">Transmembrane</keyword>
<dbReference type="EMBL" id="JAHRIM010000403">
    <property type="protein sequence ID" value="MEQ2258238.1"/>
    <property type="molecule type" value="Genomic_DNA"/>
</dbReference>
<comment type="caution">
    <text evidence="2">The sequence shown here is derived from an EMBL/GenBank/DDBJ whole genome shotgun (WGS) entry which is preliminary data.</text>
</comment>
<keyword evidence="3" id="KW-1185">Reference proteome</keyword>
<keyword evidence="1" id="KW-1133">Transmembrane helix</keyword>
<name>A0ABV0VPJ6_9TELE</name>
<keyword evidence="1" id="KW-0472">Membrane</keyword>
<dbReference type="Proteomes" id="UP001444071">
    <property type="component" value="Unassembled WGS sequence"/>
</dbReference>
<gene>
    <name evidence="2" type="ORF">XENORESO_012832</name>
</gene>
<reference evidence="2 3" key="1">
    <citation type="submission" date="2021-06" db="EMBL/GenBank/DDBJ databases">
        <authorList>
            <person name="Palmer J.M."/>
        </authorList>
    </citation>
    <scope>NUCLEOTIDE SEQUENCE [LARGE SCALE GENOMIC DNA]</scope>
    <source>
        <strain evidence="2 3">XR_2019</strain>
        <tissue evidence="2">Muscle</tissue>
    </source>
</reference>
<feature type="transmembrane region" description="Helical" evidence="1">
    <location>
        <begin position="102"/>
        <end position="123"/>
    </location>
</feature>
<evidence type="ECO:0000313" key="3">
    <source>
        <dbReference type="Proteomes" id="UP001444071"/>
    </source>
</evidence>
<accession>A0ABV0VPJ6</accession>
<protein>
    <submittedName>
        <fullName evidence="2">Uncharacterized protein</fullName>
    </submittedName>
</protein>